<reference evidence="1 2" key="1">
    <citation type="submission" date="2021-09" db="EMBL/GenBank/DDBJ databases">
        <title>Genomic insights and catalytic innovation underlie evolution of tropane alkaloids biosynthesis.</title>
        <authorList>
            <person name="Wang Y.-J."/>
            <person name="Tian T."/>
            <person name="Huang J.-P."/>
            <person name="Huang S.-X."/>
        </authorList>
    </citation>
    <scope>NUCLEOTIDE SEQUENCE [LARGE SCALE GENOMIC DNA]</scope>
    <source>
        <strain evidence="1">KIB-2018</strain>
        <tissue evidence="1">Leaf</tissue>
    </source>
</reference>
<dbReference type="AlphaFoldDB" id="A0AAV8THC6"/>
<protein>
    <submittedName>
        <fullName evidence="1">Uncharacterized protein</fullName>
    </submittedName>
</protein>
<organism evidence="1 2">
    <name type="scientific">Erythroxylum novogranatense</name>
    <dbReference type="NCBI Taxonomy" id="1862640"/>
    <lineage>
        <taxon>Eukaryota</taxon>
        <taxon>Viridiplantae</taxon>
        <taxon>Streptophyta</taxon>
        <taxon>Embryophyta</taxon>
        <taxon>Tracheophyta</taxon>
        <taxon>Spermatophyta</taxon>
        <taxon>Magnoliopsida</taxon>
        <taxon>eudicotyledons</taxon>
        <taxon>Gunneridae</taxon>
        <taxon>Pentapetalae</taxon>
        <taxon>rosids</taxon>
        <taxon>fabids</taxon>
        <taxon>Malpighiales</taxon>
        <taxon>Erythroxylaceae</taxon>
        <taxon>Erythroxylum</taxon>
    </lineage>
</organism>
<sequence>MKIPNALDSKVALNFDHVKQGLKVYEGVGEEEQNQRAAALAAILAARSQIKENANKIQISAVATKTALSDKTTAWILMHMKGYAQLLTTHGDVNIELH</sequence>
<proteinExistence type="predicted"/>
<evidence type="ECO:0000313" key="1">
    <source>
        <dbReference type="EMBL" id="KAJ8765796.1"/>
    </source>
</evidence>
<name>A0AAV8THC6_9ROSI</name>
<dbReference type="Proteomes" id="UP001159364">
    <property type="component" value="Linkage Group LG05"/>
</dbReference>
<gene>
    <name evidence="1" type="ORF">K2173_014918</name>
</gene>
<evidence type="ECO:0000313" key="2">
    <source>
        <dbReference type="Proteomes" id="UP001159364"/>
    </source>
</evidence>
<accession>A0AAV8THC6</accession>
<keyword evidence="2" id="KW-1185">Reference proteome</keyword>
<dbReference type="EMBL" id="JAIWQS010000005">
    <property type="protein sequence ID" value="KAJ8765796.1"/>
    <property type="molecule type" value="Genomic_DNA"/>
</dbReference>
<comment type="caution">
    <text evidence="1">The sequence shown here is derived from an EMBL/GenBank/DDBJ whole genome shotgun (WGS) entry which is preliminary data.</text>
</comment>